<keyword evidence="5" id="KW-1185">Reference proteome</keyword>
<evidence type="ECO:0000313" key="5">
    <source>
        <dbReference type="Proteomes" id="UP000822688"/>
    </source>
</evidence>
<feature type="signal peptide" evidence="2">
    <location>
        <begin position="1"/>
        <end position="22"/>
    </location>
</feature>
<dbReference type="GO" id="GO:0005783">
    <property type="term" value="C:endoplasmic reticulum"/>
    <property type="evidence" value="ECO:0007669"/>
    <property type="project" value="TreeGrafter"/>
</dbReference>
<dbReference type="InterPro" id="IPR011042">
    <property type="entry name" value="6-blade_b-propeller_TolB-like"/>
</dbReference>
<evidence type="ECO:0008006" key="6">
    <source>
        <dbReference type="Google" id="ProtNLM"/>
    </source>
</evidence>
<evidence type="ECO:0000256" key="2">
    <source>
        <dbReference type="SAM" id="SignalP"/>
    </source>
</evidence>
<evidence type="ECO:0000313" key="4">
    <source>
        <dbReference type="EMBL" id="KAG0563692.1"/>
    </source>
</evidence>
<protein>
    <recommendedName>
        <fullName evidence="6">SMP-30/Gluconolactonase/LRE-like region domain-containing protein</fullName>
    </recommendedName>
</protein>
<dbReference type="SUPFAM" id="SSF63829">
    <property type="entry name" value="Calcium-dependent phosphotriesterase"/>
    <property type="match status" value="1"/>
</dbReference>
<reference evidence="4" key="1">
    <citation type="submission" date="2020-06" db="EMBL/GenBank/DDBJ databases">
        <title>WGS assembly of Ceratodon purpureus strain R40.</title>
        <authorList>
            <person name="Carey S.B."/>
            <person name="Jenkins J."/>
            <person name="Shu S."/>
            <person name="Lovell J.T."/>
            <person name="Sreedasyam A."/>
            <person name="Maumus F."/>
            <person name="Tiley G.P."/>
            <person name="Fernandez-Pozo N."/>
            <person name="Barry K."/>
            <person name="Chen C."/>
            <person name="Wang M."/>
            <person name="Lipzen A."/>
            <person name="Daum C."/>
            <person name="Saski C.A."/>
            <person name="Payton A.C."/>
            <person name="Mcbreen J.C."/>
            <person name="Conrad R.E."/>
            <person name="Kollar L.M."/>
            <person name="Olsson S."/>
            <person name="Huttunen S."/>
            <person name="Landis J.B."/>
            <person name="Wickett N.J."/>
            <person name="Johnson M.G."/>
            <person name="Rensing S.A."/>
            <person name="Grimwood J."/>
            <person name="Schmutz J."/>
            <person name="Mcdaniel S.F."/>
        </authorList>
    </citation>
    <scope>NUCLEOTIDE SEQUENCE</scope>
    <source>
        <strain evidence="4">R40</strain>
    </source>
</reference>
<name>A0A8T0H3M3_CERPU</name>
<dbReference type="AlphaFoldDB" id="A0A8T0H3M3"/>
<dbReference type="InterPro" id="IPR053224">
    <property type="entry name" value="Sensory_adhesion_molecule"/>
</dbReference>
<dbReference type="PANTHER" id="PTHR31460:SF3">
    <property type="entry name" value="MESOCENTIN"/>
    <property type="match status" value="1"/>
</dbReference>
<sequence>MKPLICFVLLFLQLCFLDEASGERSLKRFQFQEHKLFPESFDYDRMHDRFLIGSEFHGTVSELGNDGSFQEFIRDGEYAGKAGIAGVKVDSRRNRVIVTVADTVGWSYGGVAAYNLDTKERIYFARLEGVGVAEGEKFCANDVAVNFKTGDVYVTNSFGNFLWKVTKDGIPSVFVKHESFTSQPVIVDNDFNFVGFNGIIYEPGKFVLAVQTNSGALFRVGVEDGSVHKVIIKGNQTFPMADGMVLRDDGTLVVVSAEKIWLVGSASRWMAANVVDTVLLNASDVTTAAAVKRGATFVLHSYLSDMFAGQSRDEFEIREIEFPAEVADSDPVWLIILIVVVVVAVSLWRFQMGHFYEQYRRKRV</sequence>
<evidence type="ECO:0000256" key="1">
    <source>
        <dbReference type="SAM" id="Phobius"/>
    </source>
</evidence>
<dbReference type="EMBL" id="CM026429">
    <property type="protein sequence ID" value="KAG0563692.1"/>
    <property type="molecule type" value="Genomic_DNA"/>
</dbReference>
<keyword evidence="1" id="KW-0472">Membrane</keyword>
<dbReference type="PANTHER" id="PTHR31460">
    <property type="match status" value="1"/>
</dbReference>
<accession>A0A8T0H3M3</accession>
<dbReference type="Gene3D" id="2.120.10.30">
    <property type="entry name" value="TolB, C-terminal domain"/>
    <property type="match status" value="1"/>
</dbReference>
<keyword evidence="2" id="KW-0732">Signal</keyword>
<gene>
    <name evidence="3" type="ORF">KC19_8G050700</name>
    <name evidence="4" type="ORF">KC19_8G051700</name>
</gene>
<proteinExistence type="predicted"/>
<feature type="transmembrane region" description="Helical" evidence="1">
    <location>
        <begin position="332"/>
        <end position="350"/>
    </location>
</feature>
<keyword evidence="1" id="KW-1133">Transmembrane helix</keyword>
<feature type="chain" id="PRO_5036274467" description="SMP-30/Gluconolactonase/LRE-like region domain-containing protein" evidence="2">
    <location>
        <begin position="23"/>
        <end position="364"/>
    </location>
</feature>
<organism evidence="4 5">
    <name type="scientific">Ceratodon purpureus</name>
    <name type="common">Fire moss</name>
    <name type="synonym">Dicranum purpureum</name>
    <dbReference type="NCBI Taxonomy" id="3225"/>
    <lineage>
        <taxon>Eukaryota</taxon>
        <taxon>Viridiplantae</taxon>
        <taxon>Streptophyta</taxon>
        <taxon>Embryophyta</taxon>
        <taxon>Bryophyta</taxon>
        <taxon>Bryophytina</taxon>
        <taxon>Bryopsida</taxon>
        <taxon>Dicranidae</taxon>
        <taxon>Pseudoditrichales</taxon>
        <taxon>Ditrichaceae</taxon>
        <taxon>Ceratodon</taxon>
    </lineage>
</organism>
<dbReference type="EMBL" id="CM026429">
    <property type="protein sequence ID" value="KAG0563680.1"/>
    <property type="molecule type" value="Genomic_DNA"/>
</dbReference>
<dbReference type="Proteomes" id="UP000822688">
    <property type="component" value="Chromosome 8"/>
</dbReference>
<keyword evidence="1" id="KW-0812">Transmembrane</keyword>
<evidence type="ECO:0000313" key="3">
    <source>
        <dbReference type="EMBL" id="KAG0563680.1"/>
    </source>
</evidence>
<comment type="caution">
    <text evidence="4">The sequence shown here is derived from an EMBL/GenBank/DDBJ whole genome shotgun (WGS) entry which is preliminary data.</text>
</comment>